<dbReference type="EMBL" id="JACYFC010000009">
    <property type="protein sequence ID" value="MBD5772723.1"/>
    <property type="molecule type" value="Genomic_DNA"/>
</dbReference>
<evidence type="ECO:0000256" key="1">
    <source>
        <dbReference type="SAM" id="SignalP"/>
    </source>
</evidence>
<comment type="caution">
    <text evidence="2">The sequence shown here is derived from an EMBL/GenBank/DDBJ whole genome shotgun (WGS) entry which is preliminary data.</text>
</comment>
<feature type="signal peptide" evidence="1">
    <location>
        <begin position="1"/>
        <end position="23"/>
    </location>
</feature>
<gene>
    <name evidence="2" type="ORF">IF202_16955</name>
</gene>
<evidence type="ECO:0000313" key="2">
    <source>
        <dbReference type="EMBL" id="MBD5772723.1"/>
    </source>
</evidence>
<keyword evidence="3" id="KW-1185">Reference proteome</keyword>
<evidence type="ECO:0000313" key="3">
    <source>
        <dbReference type="Proteomes" id="UP000604161"/>
    </source>
</evidence>
<dbReference type="Proteomes" id="UP000604161">
    <property type="component" value="Unassembled WGS sequence"/>
</dbReference>
<keyword evidence="1" id="KW-0732">Signal</keyword>
<dbReference type="RefSeq" id="WP_191596107.1">
    <property type="nucleotide sequence ID" value="NZ_JACYFC010000009.1"/>
</dbReference>
<sequence length="90" mass="9385">MKKLTAIAATLITASALSTSAFASSDDSAVESFQTARAGVQALTISLENLGATVDKNVDLNGAYTFSQKEAAYNAKHSDLQAQFDALQAQ</sequence>
<reference evidence="2 3" key="1">
    <citation type="submission" date="2020-09" db="EMBL/GenBank/DDBJ databases">
        <title>Marinomonas sp. nov., isolated from the cysticercosis algae of Qingdao, China.</title>
        <authorList>
            <person name="Sun X."/>
        </authorList>
    </citation>
    <scope>NUCLEOTIDE SEQUENCE [LARGE SCALE GENOMIC DNA]</scope>
    <source>
        <strain evidence="2 3">SM2066</strain>
    </source>
</reference>
<feature type="chain" id="PRO_5045675662" evidence="1">
    <location>
        <begin position="24"/>
        <end position="90"/>
    </location>
</feature>
<name>A0ABR8P3G5_9GAMM</name>
<protein>
    <submittedName>
        <fullName evidence="2">Uncharacterized protein</fullName>
    </submittedName>
</protein>
<proteinExistence type="predicted"/>
<organism evidence="2 3">
    <name type="scientific">Marinomonas colpomeniae</name>
    <dbReference type="NCBI Taxonomy" id="2774408"/>
    <lineage>
        <taxon>Bacteria</taxon>
        <taxon>Pseudomonadati</taxon>
        <taxon>Pseudomonadota</taxon>
        <taxon>Gammaproteobacteria</taxon>
        <taxon>Oceanospirillales</taxon>
        <taxon>Oceanospirillaceae</taxon>
        <taxon>Marinomonas</taxon>
    </lineage>
</organism>
<accession>A0ABR8P3G5</accession>